<protein>
    <submittedName>
        <fullName evidence="2">Uncharacterized protein</fullName>
    </submittedName>
</protein>
<keyword evidence="3" id="KW-1185">Reference proteome</keyword>
<feature type="region of interest" description="Disordered" evidence="1">
    <location>
        <begin position="792"/>
        <end position="834"/>
    </location>
</feature>
<reference evidence="2" key="1">
    <citation type="journal article" date="2019" name="Environ. Microbiol.">
        <title>Fungal ecological strategies reflected in gene transcription - a case study of two litter decomposers.</title>
        <authorList>
            <person name="Barbi F."/>
            <person name="Kohler A."/>
            <person name="Barry K."/>
            <person name="Baskaran P."/>
            <person name="Daum C."/>
            <person name="Fauchery L."/>
            <person name="Ihrmark K."/>
            <person name="Kuo A."/>
            <person name="LaButti K."/>
            <person name="Lipzen A."/>
            <person name="Morin E."/>
            <person name="Grigoriev I.V."/>
            <person name="Henrissat B."/>
            <person name="Lindahl B."/>
            <person name="Martin F."/>
        </authorList>
    </citation>
    <scope>NUCLEOTIDE SEQUENCE</scope>
    <source>
        <strain evidence="2">JB14</strain>
    </source>
</reference>
<feature type="region of interest" description="Disordered" evidence="1">
    <location>
        <begin position="1004"/>
        <end position="1040"/>
    </location>
</feature>
<dbReference type="Proteomes" id="UP000799118">
    <property type="component" value="Unassembled WGS sequence"/>
</dbReference>
<dbReference type="OrthoDB" id="196858at2759"/>
<dbReference type="EMBL" id="ML769687">
    <property type="protein sequence ID" value="KAE9389654.1"/>
    <property type="molecule type" value="Genomic_DNA"/>
</dbReference>
<dbReference type="AlphaFoldDB" id="A0A6A4GX27"/>
<dbReference type="Gene3D" id="3.30.530.20">
    <property type="match status" value="1"/>
</dbReference>
<feature type="compositionally biased region" description="Pro residues" evidence="1">
    <location>
        <begin position="1018"/>
        <end position="1032"/>
    </location>
</feature>
<evidence type="ECO:0000256" key="1">
    <source>
        <dbReference type="SAM" id="MobiDB-lite"/>
    </source>
</evidence>
<accession>A0A6A4GX27</accession>
<feature type="compositionally biased region" description="Low complexity" evidence="1">
    <location>
        <begin position="821"/>
        <end position="832"/>
    </location>
</feature>
<feature type="region of interest" description="Disordered" evidence="1">
    <location>
        <begin position="559"/>
        <end position="593"/>
    </location>
</feature>
<sequence length="1125" mass="123654">MLLQFPGQCTTPRPLLTFPPPYQGLPMSLPTSVLLPTSDHTYHYLLGAYNISNLRCHPQSPNARLEDYVLLASGSMTSGQYGILDPHYQVSFSSYLLLGLLKTTTTKRSTQIPKLIGYGNDHHSSQGLQALRDQRRLTRAIECVLPSVEGWIVQLSTRASSEDVEKLPWTVHATRSTSYILSSSPPTTTASLPLDQVVLCLAHAPLIDDHSLLKWVALEWSSAIRELKGQRDPSSYVASAESILPDVGSATDISVPSSSSIHRSAAISIASLSSTPPLIRITAERSTGAEKTILSRVKRNYIYFSSYFQEPEAKWKRTTEARGVTITRLNSIDPTLVVYRAEATFVGVGLWDMYGAVVFPGAKNYRDKQHDAVLLEDWTRLCRTQDNLQIPATIQVFPFSADDPHLFPRITPLDPNINKTQVDLQDWAIEALSPNATLPTLLEQSNPKGWSNKTSTPNTNTNDQRVGWYRRRIITAASSWLGSRERAIEGISAQELATVIMQRECRKNWDDRFDSERMFKSYGSECKTSFVVSKGGFPFRDRRFYIAFVVAQAQDSSPSVSRRSTEVGGASGTGVGDTSNRTALPVSSRQSTARMDRPLDRRITLFWCTRLVAVDYAGSLSTAVNSLLSTPRSRTPFSLSSPGFVLADRKDEDMEAETYAKLGWNLRRRDDCRMLLKTRHDVSSRGEYDVGDQQQITPHAIRAGLNTLTESSLSSNSSLDTLHGVSSSSYSSSLIAPTFPVSPTMPAVAASIVNAPPQDQLRQNTDLLLGEIVMDSKLYPKGYMVVLESKTRTTEVAGRERGSSESPSRSRPRNKPKPINLDPLFPSLSSSDENPREMFISENEFELPILYTLNTMPSSPLDSSGMNTDTSETPTRHLLRLMLPMAQFQISTVQDPLAGEGSAIRRQGVENGFIVQPNELDALLDDLRTLVGIADNLLDPDATRDAEMSMGDGEANDPEDGTKLLMGLHDRQFWNRGSRDNWTGHISMIIVLLSAATALPQVPTTTAPASTSVVQEPEPQPQPHVLPLPESRPPASQTPTTVIKRASRRMSGTGIPEAQAHAGERVGAEAEVCTTEVAKEGDGVKVNAGAGAGTIEMDTKVESLKPENEMRIHVTTLRGFRGVAV</sequence>
<gene>
    <name evidence="2" type="ORF">BT96DRAFT_1003008</name>
</gene>
<dbReference type="InterPro" id="IPR023393">
    <property type="entry name" value="START-like_dom_sf"/>
</dbReference>
<name>A0A6A4GX27_9AGAR</name>
<evidence type="ECO:0000313" key="2">
    <source>
        <dbReference type="EMBL" id="KAE9389654.1"/>
    </source>
</evidence>
<feature type="compositionally biased region" description="Basic and acidic residues" evidence="1">
    <location>
        <begin position="792"/>
        <end position="803"/>
    </location>
</feature>
<feature type="compositionally biased region" description="Polar residues" evidence="1">
    <location>
        <begin position="576"/>
        <end position="593"/>
    </location>
</feature>
<evidence type="ECO:0000313" key="3">
    <source>
        <dbReference type="Proteomes" id="UP000799118"/>
    </source>
</evidence>
<proteinExistence type="predicted"/>
<organism evidence="2 3">
    <name type="scientific">Gymnopus androsaceus JB14</name>
    <dbReference type="NCBI Taxonomy" id="1447944"/>
    <lineage>
        <taxon>Eukaryota</taxon>
        <taxon>Fungi</taxon>
        <taxon>Dikarya</taxon>
        <taxon>Basidiomycota</taxon>
        <taxon>Agaricomycotina</taxon>
        <taxon>Agaricomycetes</taxon>
        <taxon>Agaricomycetidae</taxon>
        <taxon>Agaricales</taxon>
        <taxon>Marasmiineae</taxon>
        <taxon>Omphalotaceae</taxon>
        <taxon>Gymnopus</taxon>
    </lineage>
</organism>